<dbReference type="EMBL" id="JABWSX010000001">
    <property type="protein sequence ID" value="NVL11698.1"/>
    <property type="molecule type" value="Genomic_DNA"/>
</dbReference>
<gene>
    <name evidence="2" type="ORF">HU230_39805</name>
</gene>
<name>A0A974AKB4_9BRAD</name>
<dbReference type="AlphaFoldDB" id="A0A974AKB4"/>
<reference evidence="2" key="1">
    <citation type="submission" date="2020-06" db="EMBL/GenBank/DDBJ databases">
        <title>Whole Genome Sequence of Bradyrhizobium sp. Strain 66S1MB.</title>
        <authorList>
            <person name="Bromfield E."/>
            <person name="Cloutier S."/>
        </authorList>
    </citation>
    <scope>NUCLEOTIDE SEQUENCE</scope>
    <source>
        <strain evidence="2">66S1MB</strain>
    </source>
</reference>
<organism evidence="2">
    <name type="scientific">Bradyrhizobium quebecense</name>
    <dbReference type="NCBI Taxonomy" id="2748629"/>
    <lineage>
        <taxon>Bacteria</taxon>
        <taxon>Pseudomonadati</taxon>
        <taxon>Pseudomonadota</taxon>
        <taxon>Alphaproteobacteria</taxon>
        <taxon>Hyphomicrobiales</taxon>
        <taxon>Nitrobacteraceae</taxon>
        <taxon>Bradyrhizobium</taxon>
    </lineage>
</organism>
<proteinExistence type="predicted"/>
<dbReference type="RefSeq" id="WP_176534586.1">
    <property type="nucleotide sequence ID" value="NZ_CP088022.1"/>
</dbReference>
<sequence length="50" mass="5184">MAKKEQIIPPKKSAGSQASGGLKKGNPVSARVMADLSVAKRQGVKRPPGK</sequence>
<evidence type="ECO:0000313" key="2">
    <source>
        <dbReference type="EMBL" id="NVL11698.1"/>
    </source>
</evidence>
<accession>A0A974AKB4</accession>
<evidence type="ECO:0000256" key="1">
    <source>
        <dbReference type="SAM" id="MobiDB-lite"/>
    </source>
</evidence>
<feature type="region of interest" description="Disordered" evidence="1">
    <location>
        <begin position="1"/>
        <end position="29"/>
    </location>
</feature>
<protein>
    <submittedName>
        <fullName evidence="2">Uncharacterized protein</fullName>
    </submittedName>
</protein>
<comment type="caution">
    <text evidence="2">The sequence shown here is derived from an EMBL/GenBank/DDBJ whole genome shotgun (WGS) entry which is preliminary data.</text>
</comment>